<evidence type="ECO:0000259" key="1">
    <source>
        <dbReference type="Pfam" id="PF01323"/>
    </source>
</evidence>
<dbReference type="SUPFAM" id="SSF52833">
    <property type="entry name" value="Thioredoxin-like"/>
    <property type="match status" value="1"/>
</dbReference>
<dbReference type="GO" id="GO:0016491">
    <property type="term" value="F:oxidoreductase activity"/>
    <property type="evidence" value="ECO:0007669"/>
    <property type="project" value="InterPro"/>
</dbReference>
<comment type="caution">
    <text evidence="2">The sequence shown here is derived from an EMBL/GenBank/DDBJ whole genome shotgun (WGS) entry which is preliminary data.</text>
</comment>
<keyword evidence="3" id="KW-1185">Reference proteome</keyword>
<evidence type="ECO:0000313" key="3">
    <source>
        <dbReference type="Proteomes" id="UP000248311"/>
    </source>
</evidence>
<name>A0A318T6L4_9RHOB</name>
<proteinExistence type="predicted"/>
<protein>
    <submittedName>
        <fullName evidence="2">Putative DsbA family dithiol-disulfide isomerase</fullName>
    </submittedName>
</protein>
<dbReference type="AlphaFoldDB" id="A0A318T6L4"/>
<dbReference type="InterPro" id="IPR001853">
    <property type="entry name" value="DSBA-like_thioredoxin_dom"/>
</dbReference>
<sequence length="219" mass="24265">MAKLDILSDPICPWCWIGKAQLDRALSARPLHPFVLEWHPFQLFPDMPAGGMDREAFLAKRFGDAQAARAAEDQVVRAAEEAGLSYEPTRVKRLPNTLDAHRLIHWAGIEMRQTLVVSALFRAHFTEGLDIGDAEVLVRIGTDAGLEPELLRRLLSTEEDREAILTREAHSRKMGVQAVPTFIVAERHAVPGAQPAALWEQVIDELAGQAEAPGTEPQQ</sequence>
<dbReference type="Proteomes" id="UP000248311">
    <property type="component" value="Unassembled WGS sequence"/>
</dbReference>
<accession>A0A318T6L4</accession>
<gene>
    <name evidence="2" type="ORF">DFP88_101770</name>
</gene>
<feature type="domain" description="DSBA-like thioredoxin" evidence="1">
    <location>
        <begin position="4"/>
        <end position="201"/>
    </location>
</feature>
<dbReference type="Pfam" id="PF01323">
    <property type="entry name" value="DSBA"/>
    <property type="match status" value="1"/>
</dbReference>
<reference evidence="2 3" key="1">
    <citation type="submission" date="2018-06" db="EMBL/GenBank/DDBJ databases">
        <title>Genomic Encyclopedia of Type Strains, Phase III (KMG-III): the genomes of soil and plant-associated and newly described type strains.</title>
        <authorList>
            <person name="Whitman W."/>
        </authorList>
    </citation>
    <scope>NUCLEOTIDE SEQUENCE [LARGE SCALE GENOMIC DNA]</scope>
    <source>
        <strain evidence="2 3">CECT 9025</strain>
    </source>
</reference>
<dbReference type="OrthoDB" id="9799122at2"/>
<keyword evidence="2" id="KW-0413">Isomerase</keyword>
<dbReference type="Gene3D" id="3.40.30.10">
    <property type="entry name" value="Glutaredoxin"/>
    <property type="match status" value="1"/>
</dbReference>
<dbReference type="GO" id="GO:0016853">
    <property type="term" value="F:isomerase activity"/>
    <property type="evidence" value="ECO:0007669"/>
    <property type="project" value="UniProtKB-KW"/>
</dbReference>
<organism evidence="2 3">
    <name type="scientific">Pseudoroseicyclus aestuarii</name>
    <dbReference type="NCBI Taxonomy" id="1795041"/>
    <lineage>
        <taxon>Bacteria</taxon>
        <taxon>Pseudomonadati</taxon>
        <taxon>Pseudomonadota</taxon>
        <taxon>Alphaproteobacteria</taxon>
        <taxon>Rhodobacterales</taxon>
        <taxon>Paracoccaceae</taxon>
        <taxon>Pseudoroseicyclus</taxon>
    </lineage>
</organism>
<dbReference type="InterPro" id="IPR036249">
    <property type="entry name" value="Thioredoxin-like_sf"/>
</dbReference>
<dbReference type="RefSeq" id="WP_110813090.1">
    <property type="nucleotide sequence ID" value="NZ_QJTE01000001.1"/>
</dbReference>
<dbReference type="PANTHER" id="PTHR13887:SF41">
    <property type="entry name" value="THIOREDOXIN SUPERFAMILY PROTEIN"/>
    <property type="match status" value="1"/>
</dbReference>
<dbReference type="PANTHER" id="PTHR13887">
    <property type="entry name" value="GLUTATHIONE S-TRANSFERASE KAPPA"/>
    <property type="match status" value="1"/>
</dbReference>
<evidence type="ECO:0000313" key="2">
    <source>
        <dbReference type="EMBL" id="PYE86094.1"/>
    </source>
</evidence>
<dbReference type="EMBL" id="QJTE01000001">
    <property type="protein sequence ID" value="PYE86094.1"/>
    <property type="molecule type" value="Genomic_DNA"/>
</dbReference>
<dbReference type="CDD" id="cd03024">
    <property type="entry name" value="DsbA_FrnE"/>
    <property type="match status" value="1"/>
</dbReference>